<evidence type="ECO:0000256" key="3">
    <source>
        <dbReference type="ARBA" id="ARBA00006906"/>
    </source>
</evidence>
<accession>A4Y6K9</accession>
<evidence type="ECO:0000256" key="1">
    <source>
        <dbReference type="ARBA" id="ARBA00000654"/>
    </source>
</evidence>
<dbReference type="EC" id="4.1.2.14" evidence="5"/>
<keyword evidence="6 9" id="KW-0456">Lyase</keyword>
<evidence type="ECO:0000256" key="5">
    <source>
        <dbReference type="ARBA" id="ARBA00013063"/>
    </source>
</evidence>
<proteinExistence type="inferred from homology"/>
<gene>
    <name evidence="9" type="ordered locus">Sputcn32_1869</name>
</gene>
<dbReference type="KEGG" id="spc:Sputcn32_1869"/>
<dbReference type="SUPFAM" id="SSF51569">
    <property type="entry name" value="Aldolase"/>
    <property type="match status" value="1"/>
</dbReference>
<dbReference type="PANTHER" id="PTHR30246:SF1">
    <property type="entry name" value="2-DEHYDRO-3-DEOXY-6-PHOSPHOGALACTONATE ALDOLASE-RELATED"/>
    <property type="match status" value="1"/>
</dbReference>
<dbReference type="PROSITE" id="PS00159">
    <property type="entry name" value="ALDOLASE_KDPG_KHG_1"/>
    <property type="match status" value="1"/>
</dbReference>
<dbReference type="InterPro" id="IPR031338">
    <property type="entry name" value="KDPG/KHG_AS_2"/>
</dbReference>
<dbReference type="STRING" id="319224.Sputcn32_1869"/>
<dbReference type="InterPro" id="IPR013785">
    <property type="entry name" value="Aldolase_TIM"/>
</dbReference>
<comment type="similarity">
    <text evidence="3">Belongs to the KHG/KDPG aldolase family.</text>
</comment>
<evidence type="ECO:0000256" key="4">
    <source>
        <dbReference type="ARBA" id="ARBA00011233"/>
    </source>
</evidence>
<evidence type="ECO:0000256" key="6">
    <source>
        <dbReference type="ARBA" id="ARBA00023239"/>
    </source>
</evidence>
<reference evidence="9" key="1">
    <citation type="submission" date="2007-04" db="EMBL/GenBank/DDBJ databases">
        <title>Complete sequence of Shewanella putrefaciens CN-32.</title>
        <authorList>
            <consortium name="US DOE Joint Genome Institute"/>
            <person name="Copeland A."/>
            <person name="Lucas S."/>
            <person name="Lapidus A."/>
            <person name="Barry K."/>
            <person name="Detter J.C."/>
            <person name="Glavina del Rio T."/>
            <person name="Hammon N."/>
            <person name="Israni S."/>
            <person name="Dalin E."/>
            <person name="Tice H."/>
            <person name="Pitluck S."/>
            <person name="Chain P."/>
            <person name="Malfatti S."/>
            <person name="Shin M."/>
            <person name="Vergez L."/>
            <person name="Schmutz J."/>
            <person name="Larimer F."/>
            <person name="Land M."/>
            <person name="Hauser L."/>
            <person name="Kyrpides N."/>
            <person name="Mikhailova N."/>
            <person name="Romine M.F."/>
            <person name="Fredrickson J."/>
            <person name="Tiedje J."/>
            <person name="Richardson P."/>
        </authorList>
    </citation>
    <scope>NUCLEOTIDE SEQUENCE [LARGE SCALE GENOMIC DNA]</scope>
    <source>
        <strain evidence="9">CN-32</strain>
    </source>
</reference>
<keyword evidence="8" id="KW-0119">Carbohydrate metabolism</keyword>
<dbReference type="GO" id="GO:0008675">
    <property type="term" value="F:2-dehydro-3-deoxy-phosphogluconate aldolase activity"/>
    <property type="evidence" value="ECO:0007669"/>
    <property type="project" value="UniProtKB-EC"/>
</dbReference>
<comment type="subunit">
    <text evidence="4">Homotrimer.</text>
</comment>
<evidence type="ECO:0000256" key="8">
    <source>
        <dbReference type="ARBA" id="ARBA00023277"/>
    </source>
</evidence>
<evidence type="ECO:0000256" key="7">
    <source>
        <dbReference type="ARBA" id="ARBA00023270"/>
    </source>
</evidence>
<dbReference type="Pfam" id="PF01081">
    <property type="entry name" value="Aldolase"/>
    <property type="match status" value="1"/>
</dbReference>
<dbReference type="NCBIfam" id="TIGR01182">
    <property type="entry name" value="eda"/>
    <property type="match status" value="1"/>
</dbReference>
<organism evidence="9">
    <name type="scientific">Shewanella putrefaciens (strain CN-32 / ATCC BAA-453)</name>
    <dbReference type="NCBI Taxonomy" id="319224"/>
    <lineage>
        <taxon>Bacteria</taxon>
        <taxon>Pseudomonadati</taxon>
        <taxon>Pseudomonadota</taxon>
        <taxon>Gammaproteobacteria</taxon>
        <taxon>Alteromonadales</taxon>
        <taxon>Shewanellaceae</taxon>
        <taxon>Shewanella</taxon>
    </lineage>
</organism>
<dbReference type="EMBL" id="CP000681">
    <property type="protein sequence ID" value="ABP75592.1"/>
    <property type="molecule type" value="Genomic_DNA"/>
</dbReference>
<protein>
    <recommendedName>
        <fullName evidence="5">2-dehydro-3-deoxy-phosphogluconate aldolase</fullName>
        <ecNumber evidence="5">4.1.2.14</ecNumber>
    </recommendedName>
</protein>
<comment type="pathway">
    <text evidence="2">Carbohydrate acid metabolism; 2-dehydro-3-deoxy-D-gluconate degradation; D-glyceraldehyde 3-phosphate and pyruvate from 2-dehydro-3-deoxy-D-gluconate: step 2/2.</text>
</comment>
<dbReference type="NCBIfam" id="NF004325">
    <property type="entry name" value="PRK05718.1"/>
    <property type="match status" value="1"/>
</dbReference>
<name>A4Y6K9_SHEPC</name>
<keyword evidence="7" id="KW-0704">Schiff base</keyword>
<evidence type="ECO:0000313" key="9">
    <source>
        <dbReference type="EMBL" id="ABP75592.1"/>
    </source>
</evidence>
<comment type="catalytic activity">
    <reaction evidence="1">
        <text>2-dehydro-3-deoxy-6-phospho-D-gluconate = D-glyceraldehyde 3-phosphate + pyruvate</text>
        <dbReference type="Rhea" id="RHEA:17089"/>
        <dbReference type="ChEBI" id="CHEBI:15361"/>
        <dbReference type="ChEBI" id="CHEBI:57569"/>
        <dbReference type="ChEBI" id="CHEBI:59776"/>
        <dbReference type="EC" id="4.1.2.14"/>
    </reaction>
</comment>
<dbReference type="InterPro" id="IPR000887">
    <property type="entry name" value="Aldlse_KDPG_KHG"/>
</dbReference>
<dbReference type="InterPro" id="IPR031337">
    <property type="entry name" value="KDPG/KHG_AS_1"/>
</dbReference>
<dbReference type="AlphaFoldDB" id="A4Y6K9"/>
<sequence>MPSMNFIKQRKNNAMLENNWSLQPQDIFKRSPIVPVMVINKIEHAVPLAKALVAGGISVLEVTLRTPCALEAITKIAKEVPEALVGAGTILNETQLKQAIAAGAQFIITPGATVELLKAGMQGPIPLIPGVASISEVMAGMALGYTHFKFFPAEASGGVDALKAFSGPLADIRFCPTGGITPSSYKDYLALKNVDCIGGSWIAPTDAMEQGDWARITQLCKDAIGAL</sequence>
<dbReference type="HOGENOM" id="CLU_077795_1_1_6"/>
<evidence type="ECO:0000256" key="2">
    <source>
        <dbReference type="ARBA" id="ARBA00004736"/>
    </source>
</evidence>
<dbReference type="PROSITE" id="PS00160">
    <property type="entry name" value="ALDOLASE_KDPG_KHG_2"/>
    <property type="match status" value="1"/>
</dbReference>
<dbReference type="eggNOG" id="COG0800">
    <property type="taxonomic scope" value="Bacteria"/>
</dbReference>
<dbReference type="Gene3D" id="3.20.20.70">
    <property type="entry name" value="Aldolase class I"/>
    <property type="match status" value="1"/>
</dbReference>
<dbReference type="PANTHER" id="PTHR30246">
    <property type="entry name" value="2-KETO-3-DEOXY-6-PHOSPHOGLUCONATE ALDOLASE"/>
    <property type="match status" value="1"/>
</dbReference>
<dbReference type="CDD" id="cd00452">
    <property type="entry name" value="KDPG_aldolase"/>
    <property type="match status" value="1"/>
</dbReference>